<feature type="region of interest" description="Disordered" evidence="1">
    <location>
        <begin position="396"/>
        <end position="436"/>
    </location>
</feature>
<dbReference type="AlphaFoldDB" id="A0A4S4LZM0"/>
<evidence type="ECO:0000313" key="4">
    <source>
        <dbReference type="Proteomes" id="UP000310158"/>
    </source>
</evidence>
<evidence type="ECO:0000256" key="1">
    <source>
        <dbReference type="SAM" id="MobiDB-lite"/>
    </source>
</evidence>
<keyword evidence="4" id="KW-1185">Reference proteome</keyword>
<sequence>MAQPVFDEHPLETYLRQSGEGVEAMPGGMLDLPAHDDIITDESDELDDVFVQLLPQQVVQFLEVSLHHADLHWRGFPKSIGTFVTLCLSHASHGASSAYCSFVPKCIVCGVTNELNLQSILSLLSSTKLAAPGREFAERFKYVVISSSLLSSSLSTPPSSRRRSFEPRIPGEIVSLNESDSDRRLYGYETPNEIPRRPQHSRSSSLSSLPPMDSYSSAILLCLTMLSLFSGFLLLAVLFGVALYYFRAYSLDLVYKPDAMTPTLHTLDELIAANNVWDSTVNEAISILEKDERSIFYGPTSPSSPSSSLRVALHSSLHTTQTQSDNVRQLLAALTSPVELSQLSEMYAPPSPIKVAFTLGSADRPLSLPPRQRTWSAPSDKRATWNGSYAALASHGSPTKQVLRRREKRRSDLSVLLQTPESNRTNLSAPTSPRLPTTLEGVQEEGNYFDPARESVIAPEERGEFGMAALDLQRRRRVRVLETFGMPSPSYTAPPSLRSGHMSNESSISSSSRFTTMQKTRHPLSLSALHHSLQSALASKRYAASHLLALRYDEDDDESYWEDVRAVMALLTSTLADAAARLAEALDSAEQQRLRDENPSPQLHSRAESESSSSASPTPKGLRDRMSQIQVDSFAPTPSHLSRFATHVQAISIALHDAHAQLEECVASLREGTTVQEGFSNAPLAHPDSPQESPALQAYERLRRELGLALRECERGRERLLDIVSPPKRPEGGADADADEDAEDDLPLLGPDGGSEDSDKPDSLGPNHTASSSMDAVLVQGSGPAHDDATMH</sequence>
<evidence type="ECO:0000256" key="2">
    <source>
        <dbReference type="SAM" id="Phobius"/>
    </source>
</evidence>
<dbReference type="EMBL" id="SGPL01000088">
    <property type="protein sequence ID" value="THH18062.1"/>
    <property type="molecule type" value="Genomic_DNA"/>
</dbReference>
<dbReference type="Proteomes" id="UP000310158">
    <property type="component" value="Unassembled WGS sequence"/>
</dbReference>
<proteinExistence type="predicted"/>
<feature type="non-terminal residue" evidence="3">
    <location>
        <position position="792"/>
    </location>
</feature>
<keyword evidence="2" id="KW-0472">Membrane</keyword>
<feature type="region of interest" description="Disordered" evidence="1">
    <location>
        <begin position="187"/>
        <end position="210"/>
    </location>
</feature>
<comment type="caution">
    <text evidence="3">The sequence shown here is derived from an EMBL/GenBank/DDBJ whole genome shotgun (WGS) entry which is preliminary data.</text>
</comment>
<evidence type="ECO:0000313" key="3">
    <source>
        <dbReference type="EMBL" id="THH18062.1"/>
    </source>
</evidence>
<feature type="region of interest" description="Disordered" evidence="1">
    <location>
        <begin position="721"/>
        <end position="792"/>
    </location>
</feature>
<keyword evidence="2" id="KW-0812">Transmembrane</keyword>
<feature type="compositionally biased region" description="Polar residues" evidence="1">
    <location>
        <begin position="416"/>
        <end position="435"/>
    </location>
</feature>
<feature type="compositionally biased region" description="Acidic residues" evidence="1">
    <location>
        <begin position="734"/>
        <end position="746"/>
    </location>
</feature>
<accession>A0A4S4LZM0</accession>
<keyword evidence="2" id="KW-1133">Transmembrane helix</keyword>
<protein>
    <submittedName>
        <fullName evidence="3">Uncharacterized protein</fullName>
    </submittedName>
</protein>
<feature type="compositionally biased region" description="Low complexity" evidence="1">
    <location>
        <begin position="201"/>
        <end position="210"/>
    </location>
</feature>
<feature type="region of interest" description="Disordered" evidence="1">
    <location>
        <begin position="489"/>
        <end position="508"/>
    </location>
</feature>
<name>A0A4S4LZM0_9AGAM</name>
<dbReference type="OrthoDB" id="21151at2759"/>
<feature type="compositionally biased region" description="Low complexity" evidence="1">
    <location>
        <begin position="499"/>
        <end position="508"/>
    </location>
</feature>
<organism evidence="3 4">
    <name type="scientific">Bondarzewia mesenterica</name>
    <dbReference type="NCBI Taxonomy" id="1095465"/>
    <lineage>
        <taxon>Eukaryota</taxon>
        <taxon>Fungi</taxon>
        <taxon>Dikarya</taxon>
        <taxon>Basidiomycota</taxon>
        <taxon>Agaricomycotina</taxon>
        <taxon>Agaricomycetes</taxon>
        <taxon>Russulales</taxon>
        <taxon>Bondarzewiaceae</taxon>
        <taxon>Bondarzewia</taxon>
    </lineage>
</organism>
<gene>
    <name evidence="3" type="ORF">EW146_g2882</name>
</gene>
<feature type="transmembrane region" description="Helical" evidence="2">
    <location>
        <begin position="218"/>
        <end position="246"/>
    </location>
</feature>
<feature type="region of interest" description="Disordered" evidence="1">
    <location>
        <begin position="587"/>
        <end position="624"/>
    </location>
</feature>
<reference evidence="3 4" key="1">
    <citation type="submission" date="2019-02" db="EMBL/GenBank/DDBJ databases">
        <title>Genome sequencing of the rare red list fungi Bondarzewia mesenterica.</title>
        <authorList>
            <person name="Buettner E."/>
            <person name="Kellner H."/>
        </authorList>
    </citation>
    <scope>NUCLEOTIDE SEQUENCE [LARGE SCALE GENOMIC DNA]</scope>
    <source>
        <strain evidence="3 4">DSM 108281</strain>
    </source>
</reference>